<name>A0AAQ1TUA7_CORST</name>
<feature type="chain" id="PRO_5044476561" description="Peptidase inhibitor family I36" evidence="1">
    <location>
        <begin position="26"/>
        <end position="119"/>
    </location>
</feature>
<sequence>MKIKKLAIGCTLAASSLLAVPTAQAADWECGGNLVCIFDHANYGGFLGSRGSGIGLMNVSRNANDKTSSWINNTWSNAAWYHDANGQGKCHTMTQQSRNNYVGFWNNDRLSSWRTDRGC</sequence>
<evidence type="ECO:0008006" key="4">
    <source>
        <dbReference type="Google" id="ProtNLM"/>
    </source>
</evidence>
<comment type="caution">
    <text evidence="2">The sequence shown here is derived from an EMBL/GenBank/DDBJ whole genome shotgun (WGS) entry which is preliminary data.</text>
</comment>
<evidence type="ECO:0000256" key="1">
    <source>
        <dbReference type="SAM" id="SignalP"/>
    </source>
</evidence>
<dbReference type="Proteomes" id="UP000315234">
    <property type="component" value="Unassembled WGS sequence"/>
</dbReference>
<organism evidence="2 3">
    <name type="scientific">Corynebacterium striatum</name>
    <dbReference type="NCBI Taxonomy" id="43770"/>
    <lineage>
        <taxon>Bacteria</taxon>
        <taxon>Bacillati</taxon>
        <taxon>Actinomycetota</taxon>
        <taxon>Actinomycetes</taxon>
        <taxon>Mycobacteriales</taxon>
        <taxon>Corynebacteriaceae</taxon>
        <taxon>Corynebacterium</taxon>
    </lineage>
</organism>
<proteinExistence type="predicted"/>
<reference evidence="2 3" key="1">
    <citation type="submission" date="2019-06" db="EMBL/GenBank/DDBJ databases">
        <title>Draft genome sequence of Corynebacterium striatum NBRC 15291.</title>
        <authorList>
            <person name="Miura T."/>
            <person name="Furukawa M."/>
            <person name="Shimamura M."/>
            <person name="Ohyama Y."/>
            <person name="Yamazoe A."/>
            <person name="Kawasaki H."/>
        </authorList>
    </citation>
    <scope>NUCLEOTIDE SEQUENCE [LARGE SCALE GENOMIC DNA]</scope>
    <source>
        <strain evidence="2 3">NBRC 15291</strain>
    </source>
</reference>
<protein>
    <recommendedName>
        <fullName evidence="4">Peptidase inhibitor family I36</fullName>
    </recommendedName>
</protein>
<dbReference type="EMBL" id="BJLD01000001">
    <property type="protein sequence ID" value="GEA43019.1"/>
    <property type="molecule type" value="Genomic_DNA"/>
</dbReference>
<evidence type="ECO:0000313" key="2">
    <source>
        <dbReference type="EMBL" id="GEA43019.1"/>
    </source>
</evidence>
<accession>A0AAQ1TUA7</accession>
<dbReference type="Gene3D" id="2.60.20.10">
    <property type="entry name" value="Crystallins"/>
    <property type="match status" value="1"/>
</dbReference>
<gene>
    <name evidence="2" type="ORF">Cst04h_11890</name>
</gene>
<dbReference type="RefSeq" id="WP_005528008.1">
    <property type="nucleotide sequence ID" value="NZ_BJLD01000001.1"/>
</dbReference>
<keyword evidence="1" id="KW-0732">Signal</keyword>
<dbReference type="Pfam" id="PF03995">
    <property type="entry name" value="Inhibitor_I36"/>
    <property type="match status" value="1"/>
</dbReference>
<evidence type="ECO:0000313" key="3">
    <source>
        <dbReference type="Proteomes" id="UP000315234"/>
    </source>
</evidence>
<feature type="signal peptide" evidence="1">
    <location>
        <begin position="1"/>
        <end position="25"/>
    </location>
</feature>
<dbReference type="AlphaFoldDB" id="A0AAQ1TUA7"/>